<feature type="domain" description="NmrA-like" evidence="1">
    <location>
        <begin position="1"/>
        <end position="249"/>
    </location>
</feature>
<dbReference type="RefSeq" id="WP_115100658.1">
    <property type="nucleotide sequence ID" value="NZ_QHKS01000006.1"/>
</dbReference>
<keyword evidence="3" id="KW-1185">Reference proteome</keyword>
<name>A0A370NAL0_9BURK</name>
<sequence>MSKKVLITGATGDTGRAAFRKAIALGLNVRAMVRKLDERSAAIAAQGAEVVIGDLSDVNSIRSALEGADAAYFVYPVAPGLITATVNFAQATREAGTKAVINLSQRSANRHSSSDSCRDTFIAEEVFNWSGVPVIHLRPTLFLEWLLYPFQLPYLQHGLLRLPAGKGRHSPIATDDQGRAIAALLQNPEGHIGTTINLSGPVELDHEQMAAELSDALGRKIVFQYLPIEEYTASLTEMGVPDYVVQHFGGAMLDYQNGYMAGADNNVEMLTGRRSMSVGEFAKLHADKLNAS</sequence>
<dbReference type="SUPFAM" id="SSF51735">
    <property type="entry name" value="NAD(P)-binding Rossmann-fold domains"/>
    <property type="match status" value="1"/>
</dbReference>
<dbReference type="Gene3D" id="3.90.25.10">
    <property type="entry name" value="UDP-galactose 4-epimerase, domain 1"/>
    <property type="match status" value="1"/>
</dbReference>
<dbReference type="Proteomes" id="UP000254875">
    <property type="component" value="Unassembled WGS sequence"/>
</dbReference>
<protein>
    <submittedName>
        <fullName evidence="2">NmrA family transcriptional regulator</fullName>
    </submittedName>
</protein>
<evidence type="ECO:0000313" key="3">
    <source>
        <dbReference type="Proteomes" id="UP000254875"/>
    </source>
</evidence>
<dbReference type="InterPro" id="IPR008030">
    <property type="entry name" value="NmrA-like"/>
</dbReference>
<reference evidence="3" key="1">
    <citation type="submission" date="2018-05" db="EMBL/GenBank/DDBJ databases">
        <authorList>
            <person name="Feng T."/>
        </authorList>
    </citation>
    <scope>NUCLEOTIDE SEQUENCE [LARGE SCALE GENOMIC DNA]</scope>
    <source>
        <strain evidence="3">S27</strain>
    </source>
</reference>
<evidence type="ECO:0000259" key="1">
    <source>
        <dbReference type="Pfam" id="PF05368"/>
    </source>
</evidence>
<organism evidence="2 3">
    <name type="scientific">Paraburkholderia lacunae</name>
    <dbReference type="NCBI Taxonomy" id="2211104"/>
    <lineage>
        <taxon>Bacteria</taxon>
        <taxon>Pseudomonadati</taxon>
        <taxon>Pseudomonadota</taxon>
        <taxon>Betaproteobacteria</taxon>
        <taxon>Burkholderiales</taxon>
        <taxon>Burkholderiaceae</taxon>
        <taxon>Paraburkholderia</taxon>
    </lineage>
</organism>
<dbReference type="InterPro" id="IPR051604">
    <property type="entry name" value="Ergot_Alk_Oxidoreductase"/>
</dbReference>
<dbReference type="PANTHER" id="PTHR43162:SF1">
    <property type="entry name" value="PRESTALK A DIFFERENTIATION PROTEIN A"/>
    <property type="match status" value="1"/>
</dbReference>
<comment type="caution">
    <text evidence="2">The sequence shown here is derived from an EMBL/GenBank/DDBJ whole genome shotgun (WGS) entry which is preliminary data.</text>
</comment>
<dbReference type="OrthoDB" id="9780595at2"/>
<dbReference type="InterPro" id="IPR036291">
    <property type="entry name" value="NAD(P)-bd_dom_sf"/>
</dbReference>
<dbReference type="EMBL" id="QHKS01000006">
    <property type="protein sequence ID" value="RDK02632.1"/>
    <property type="molecule type" value="Genomic_DNA"/>
</dbReference>
<proteinExistence type="predicted"/>
<accession>A0A370NAL0</accession>
<dbReference type="Gene3D" id="3.40.50.720">
    <property type="entry name" value="NAD(P)-binding Rossmann-like Domain"/>
    <property type="match status" value="1"/>
</dbReference>
<dbReference type="AlphaFoldDB" id="A0A370NAL0"/>
<dbReference type="PANTHER" id="PTHR43162">
    <property type="match status" value="1"/>
</dbReference>
<dbReference type="Pfam" id="PF05368">
    <property type="entry name" value="NmrA"/>
    <property type="match status" value="1"/>
</dbReference>
<evidence type="ECO:0000313" key="2">
    <source>
        <dbReference type="EMBL" id="RDK02632.1"/>
    </source>
</evidence>
<gene>
    <name evidence="2" type="ORF">DLM46_10185</name>
</gene>